<evidence type="ECO:0000313" key="2">
    <source>
        <dbReference type="EMBL" id="GAH06055.1"/>
    </source>
</evidence>
<dbReference type="PANTHER" id="PTHR11748">
    <property type="entry name" value="D-LACTATE DEHYDROGENASE"/>
    <property type="match status" value="1"/>
</dbReference>
<dbReference type="GO" id="GO:0004458">
    <property type="term" value="F:D-lactate dehydrogenase (cytochrome) activity"/>
    <property type="evidence" value="ECO:0007669"/>
    <property type="project" value="TreeGrafter"/>
</dbReference>
<protein>
    <recommendedName>
        <fullName evidence="1">FAD-binding PCMH-type domain-containing protein</fullName>
    </recommendedName>
</protein>
<name>X1DCL7_9ZZZZ</name>
<dbReference type="GO" id="GO:1903457">
    <property type="term" value="P:lactate catabolic process"/>
    <property type="evidence" value="ECO:0007669"/>
    <property type="project" value="TreeGrafter"/>
</dbReference>
<feature type="domain" description="FAD-binding PCMH-type" evidence="1">
    <location>
        <begin position="1"/>
        <end position="85"/>
    </location>
</feature>
<gene>
    <name evidence="2" type="ORF">S01H4_60748</name>
</gene>
<organism evidence="2">
    <name type="scientific">marine sediment metagenome</name>
    <dbReference type="NCBI Taxonomy" id="412755"/>
    <lineage>
        <taxon>unclassified sequences</taxon>
        <taxon>metagenomes</taxon>
        <taxon>ecological metagenomes</taxon>
    </lineage>
</organism>
<dbReference type="SUPFAM" id="SSF56176">
    <property type="entry name" value="FAD-binding/transporter-associated domain-like"/>
    <property type="match status" value="1"/>
</dbReference>
<comment type="caution">
    <text evidence="2">The sequence shown here is derived from an EMBL/GenBank/DDBJ whole genome shotgun (WGS) entry which is preliminary data.</text>
</comment>
<feature type="non-terminal residue" evidence="2">
    <location>
        <position position="182"/>
    </location>
</feature>
<feature type="non-terminal residue" evidence="2">
    <location>
        <position position="1"/>
    </location>
</feature>
<dbReference type="EMBL" id="BART01035886">
    <property type="protein sequence ID" value="GAH06055.1"/>
    <property type="molecule type" value="Genomic_DNA"/>
</dbReference>
<dbReference type="Gene3D" id="3.30.465.10">
    <property type="match status" value="1"/>
</dbReference>
<dbReference type="PROSITE" id="PS51387">
    <property type="entry name" value="FAD_PCMH"/>
    <property type="match status" value="1"/>
</dbReference>
<dbReference type="GO" id="GO:0071949">
    <property type="term" value="F:FAD binding"/>
    <property type="evidence" value="ECO:0007669"/>
    <property type="project" value="InterPro"/>
</dbReference>
<reference evidence="2" key="1">
    <citation type="journal article" date="2014" name="Front. Microbiol.">
        <title>High frequency of phylogenetically diverse reductive dehalogenase-homologous genes in deep subseafloor sedimentary metagenomes.</title>
        <authorList>
            <person name="Kawai M."/>
            <person name="Futagami T."/>
            <person name="Toyoda A."/>
            <person name="Takaki Y."/>
            <person name="Nishi S."/>
            <person name="Hori S."/>
            <person name="Arai W."/>
            <person name="Tsubouchi T."/>
            <person name="Morono Y."/>
            <person name="Uchiyama I."/>
            <person name="Ito T."/>
            <person name="Fujiyama A."/>
            <person name="Inagaki F."/>
            <person name="Takami H."/>
        </authorList>
    </citation>
    <scope>NUCLEOTIDE SEQUENCE</scope>
    <source>
        <strain evidence="2">Expedition CK06-06</strain>
    </source>
</reference>
<accession>X1DCL7</accession>
<dbReference type="InterPro" id="IPR016166">
    <property type="entry name" value="FAD-bd_PCMH"/>
</dbReference>
<evidence type="ECO:0000259" key="1">
    <source>
        <dbReference type="PROSITE" id="PS51387"/>
    </source>
</evidence>
<dbReference type="InterPro" id="IPR016169">
    <property type="entry name" value="FAD-bd_PCMH_sub2"/>
</dbReference>
<dbReference type="InterPro" id="IPR036318">
    <property type="entry name" value="FAD-bd_PCMH-like_sf"/>
</dbReference>
<dbReference type="AlphaFoldDB" id="X1DCL7"/>
<proteinExistence type="predicted"/>
<dbReference type="PANTHER" id="PTHR11748:SF118">
    <property type="entry name" value="ALKYLDIHYDROXYACETONEPHOSPHATE SYNTHASE (PRECURSOR)"/>
    <property type="match status" value="1"/>
</dbReference>
<dbReference type="GO" id="GO:0008720">
    <property type="term" value="F:D-lactate dehydrogenase (NAD+) activity"/>
    <property type="evidence" value="ECO:0007669"/>
    <property type="project" value="TreeGrafter"/>
</dbReference>
<sequence>IGGGLSHHSGGGGGCAKYGKCSENCIGLEVVLGTGEVIRLGSQENRYVEKPFVRLALGPDLMGIFLGDNGTMGIKTTATMKIYPKPPYFSGKTFYIEEQTYENTQKIVLEMKKKGWSRELGIYDFFFTPPLAVMGITADKLIKTWGDIKGGVIFYVTEAFDEKVLERNSEILESIAKKYSTR</sequence>